<organism evidence="1">
    <name type="scientific">Culex pipiens</name>
    <name type="common">House mosquito</name>
    <dbReference type="NCBI Taxonomy" id="7175"/>
    <lineage>
        <taxon>Eukaryota</taxon>
        <taxon>Metazoa</taxon>
        <taxon>Ecdysozoa</taxon>
        <taxon>Arthropoda</taxon>
        <taxon>Hexapoda</taxon>
        <taxon>Insecta</taxon>
        <taxon>Pterygota</taxon>
        <taxon>Neoptera</taxon>
        <taxon>Endopterygota</taxon>
        <taxon>Diptera</taxon>
        <taxon>Nematocera</taxon>
        <taxon>Culicoidea</taxon>
        <taxon>Culicidae</taxon>
        <taxon>Culicinae</taxon>
        <taxon>Culicini</taxon>
        <taxon>Culex</taxon>
        <taxon>Culex</taxon>
    </lineage>
</organism>
<dbReference type="EMBL" id="HBUE01202203">
    <property type="protein sequence ID" value="CAG6530422.1"/>
    <property type="molecule type" value="Transcribed_RNA"/>
</dbReference>
<accession>A0A8D8MJ15</accession>
<protein>
    <submittedName>
        <fullName evidence="1">(northern house mosquito) hypothetical protein</fullName>
    </submittedName>
</protein>
<evidence type="ECO:0000313" key="1">
    <source>
        <dbReference type="EMBL" id="CAG6530422.1"/>
    </source>
</evidence>
<proteinExistence type="predicted"/>
<name>A0A8D8MJ15_CULPI</name>
<sequence length="137" mass="15343">MNTGTRTWTKKLGRPSTTRRCSTWRITAGTSTVAASCSSTATVPWRRADDPGVVGTTNAVLLGAQKFWVESFRVCSKTSTYRRVRTGLSRSVATPKELKKKSRRAALERRTAHKRTEPGMFSFLRCVFFYVCANLTN</sequence>
<dbReference type="AlphaFoldDB" id="A0A8D8MJ15"/>
<dbReference type="EMBL" id="HBUE01308391">
    <property type="protein sequence ID" value="CAG6582248.1"/>
    <property type="molecule type" value="Transcribed_RNA"/>
</dbReference>
<reference evidence="1" key="1">
    <citation type="submission" date="2021-05" db="EMBL/GenBank/DDBJ databases">
        <authorList>
            <person name="Alioto T."/>
            <person name="Alioto T."/>
            <person name="Gomez Garrido J."/>
        </authorList>
    </citation>
    <scope>NUCLEOTIDE SEQUENCE</scope>
</reference>